<organism evidence="1 2">
    <name type="scientific">Acerihabitans arboris</name>
    <dbReference type="NCBI Taxonomy" id="2691583"/>
    <lineage>
        <taxon>Bacteria</taxon>
        <taxon>Pseudomonadati</taxon>
        <taxon>Pseudomonadota</taxon>
        <taxon>Gammaproteobacteria</taxon>
        <taxon>Enterobacterales</taxon>
        <taxon>Pectobacteriaceae</taxon>
        <taxon>Acerihabitans</taxon>
    </lineage>
</organism>
<name>A0A845SIF2_9GAMM</name>
<reference evidence="1 2" key="2">
    <citation type="submission" date="2020-02" db="EMBL/GenBank/DDBJ databases">
        <title>The new genus of Enterobacteriales.</title>
        <authorList>
            <person name="Kim I.S."/>
        </authorList>
    </citation>
    <scope>NUCLEOTIDE SEQUENCE [LARGE SCALE GENOMIC DNA]</scope>
    <source>
        <strain evidence="1 2">SAP-6</strain>
    </source>
</reference>
<evidence type="ECO:0000313" key="1">
    <source>
        <dbReference type="EMBL" id="NDL64933.1"/>
    </source>
</evidence>
<dbReference type="Gene3D" id="3.40.50.720">
    <property type="entry name" value="NAD(P)-binding Rossmann-like Domain"/>
    <property type="match status" value="1"/>
</dbReference>
<dbReference type="SUPFAM" id="SSF51735">
    <property type="entry name" value="NAD(P)-binding Rossmann-fold domains"/>
    <property type="match status" value="1"/>
</dbReference>
<dbReference type="Pfam" id="PF13561">
    <property type="entry name" value="adh_short_C2"/>
    <property type="match status" value="1"/>
</dbReference>
<proteinExistence type="predicted"/>
<comment type="caution">
    <text evidence="1">The sequence shown here is derived from an EMBL/GenBank/DDBJ whole genome shotgun (WGS) entry which is preliminary data.</text>
</comment>
<accession>A0A845SIF2</accession>
<dbReference type="InterPro" id="IPR036291">
    <property type="entry name" value="NAD(P)-bd_dom_sf"/>
</dbReference>
<sequence>MRAFFCLQAEVAQVALFLLSDRASYVTGPALVVDGGQSSI</sequence>
<dbReference type="InterPro" id="IPR002347">
    <property type="entry name" value="SDR_fam"/>
</dbReference>
<dbReference type="Proteomes" id="UP000461443">
    <property type="component" value="Unassembled WGS sequence"/>
</dbReference>
<evidence type="ECO:0000313" key="2">
    <source>
        <dbReference type="Proteomes" id="UP000461443"/>
    </source>
</evidence>
<keyword evidence="2" id="KW-1185">Reference proteome</keyword>
<reference evidence="1 2" key="1">
    <citation type="submission" date="2019-12" db="EMBL/GenBank/DDBJ databases">
        <authorList>
            <person name="Lee S.D."/>
        </authorList>
    </citation>
    <scope>NUCLEOTIDE SEQUENCE [LARGE SCALE GENOMIC DNA]</scope>
    <source>
        <strain evidence="1 2">SAP-6</strain>
    </source>
</reference>
<dbReference type="AlphaFoldDB" id="A0A845SIF2"/>
<protein>
    <submittedName>
        <fullName evidence="1">SDR family oxidoreductase</fullName>
    </submittedName>
</protein>
<gene>
    <name evidence="1" type="ORF">GRH90_19560</name>
</gene>
<dbReference type="EMBL" id="WUBS01000015">
    <property type="protein sequence ID" value="NDL64933.1"/>
    <property type="molecule type" value="Genomic_DNA"/>
</dbReference>